<dbReference type="OrthoDB" id="179999at2"/>
<dbReference type="Proteomes" id="UP000308230">
    <property type="component" value="Unassembled WGS sequence"/>
</dbReference>
<dbReference type="PANTHER" id="PTHR48081:SF13">
    <property type="entry name" value="ALPHA_BETA HYDROLASE"/>
    <property type="match status" value="1"/>
</dbReference>
<dbReference type="Gene3D" id="3.40.50.1820">
    <property type="entry name" value="alpha/beta hydrolase"/>
    <property type="match status" value="1"/>
</dbReference>
<evidence type="ECO:0000259" key="2">
    <source>
        <dbReference type="Pfam" id="PF20434"/>
    </source>
</evidence>
<proteinExistence type="predicted"/>
<dbReference type="InterPro" id="IPR050300">
    <property type="entry name" value="GDXG_lipolytic_enzyme"/>
</dbReference>
<organism evidence="3 4">
    <name type="scientific">Exobacillus caeni</name>
    <dbReference type="NCBI Taxonomy" id="2574798"/>
    <lineage>
        <taxon>Bacteria</taxon>
        <taxon>Bacillati</taxon>
        <taxon>Bacillota</taxon>
        <taxon>Bacilli</taxon>
        <taxon>Bacillales</taxon>
        <taxon>Guptibacillaceae</taxon>
        <taxon>Exobacillus</taxon>
    </lineage>
</organism>
<dbReference type="AlphaFoldDB" id="A0A5R9EY06"/>
<dbReference type="RefSeq" id="WP_138128180.1">
    <property type="nucleotide sequence ID" value="NZ_SWLG01000014.1"/>
</dbReference>
<gene>
    <name evidence="3" type="ORF">FCL54_17495</name>
</gene>
<evidence type="ECO:0000313" key="3">
    <source>
        <dbReference type="EMBL" id="TLS35987.1"/>
    </source>
</evidence>
<dbReference type="Pfam" id="PF20434">
    <property type="entry name" value="BD-FAE"/>
    <property type="match status" value="1"/>
</dbReference>
<dbReference type="PANTHER" id="PTHR48081">
    <property type="entry name" value="AB HYDROLASE SUPERFAMILY PROTEIN C4A8.06C"/>
    <property type="match status" value="1"/>
</dbReference>
<accession>A0A5R9EY06</accession>
<evidence type="ECO:0000313" key="4">
    <source>
        <dbReference type="Proteomes" id="UP000308230"/>
    </source>
</evidence>
<dbReference type="SUPFAM" id="SSF53474">
    <property type="entry name" value="alpha/beta-Hydrolases"/>
    <property type="match status" value="1"/>
</dbReference>
<protein>
    <submittedName>
        <fullName evidence="3">Alpha/beta hydrolase</fullName>
    </submittedName>
</protein>
<dbReference type="EMBL" id="SWLG01000014">
    <property type="protein sequence ID" value="TLS35987.1"/>
    <property type="molecule type" value="Genomic_DNA"/>
</dbReference>
<evidence type="ECO:0000256" key="1">
    <source>
        <dbReference type="ARBA" id="ARBA00022801"/>
    </source>
</evidence>
<dbReference type="InterPro" id="IPR049492">
    <property type="entry name" value="BD-FAE-like_dom"/>
</dbReference>
<keyword evidence="4" id="KW-1185">Reference proteome</keyword>
<comment type="caution">
    <text evidence="3">The sequence shown here is derived from an EMBL/GenBank/DDBJ whole genome shotgun (WGS) entry which is preliminary data.</text>
</comment>
<dbReference type="InterPro" id="IPR029058">
    <property type="entry name" value="AB_hydrolase_fold"/>
</dbReference>
<keyword evidence="1 3" id="KW-0378">Hydrolase</keyword>
<dbReference type="GO" id="GO:0016787">
    <property type="term" value="F:hydrolase activity"/>
    <property type="evidence" value="ECO:0007669"/>
    <property type="project" value="UniProtKB-KW"/>
</dbReference>
<feature type="domain" description="BD-FAE-like" evidence="2">
    <location>
        <begin position="20"/>
        <end position="221"/>
    </location>
</feature>
<name>A0A5R9EY06_9BACL</name>
<reference evidence="3 4" key="1">
    <citation type="submission" date="2019-04" db="EMBL/GenBank/DDBJ databases">
        <title>Bacillus caeni sp. nov., a bacterium isolated from mangrove sediment.</title>
        <authorList>
            <person name="Huang H."/>
            <person name="Mo K."/>
            <person name="Hu Y."/>
        </authorList>
    </citation>
    <scope>NUCLEOTIDE SEQUENCE [LARGE SCALE GENOMIC DNA]</scope>
    <source>
        <strain evidence="3 4">HB172195</strain>
    </source>
</reference>
<sequence>MEKIFYGENENQFGELRLPEGKGPHPVAVVIHGGFWKAHFGLDLMTDMAEDLTANGFATWNIEYRRVGQEGGAWPGTLTDVALATDYVSTLADTYPLDLTRVITIGHSAGGHLALWLAGRHRIPDKSELHITNNPLPISAVVSLAGVSDLDMMYGVHHFRDKLFSLDPNNPTAELLKGSPEEHPERYKEASPIELLPLGVQQVLVHGALDINVPIGISDHYHREAQEAGDFVKLVELPDAEHFMIIDTSTEAWAAVREEMLLLINKG</sequence>